<dbReference type="InterPro" id="IPR000924">
    <property type="entry name" value="Glu/Gln-tRNA-synth"/>
</dbReference>
<dbReference type="PANTHER" id="PTHR43097">
    <property type="entry name" value="GLUTAMINE-TRNA LIGASE"/>
    <property type="match status" value="1"/>
</dbReference>
<dbReference type="Gene3D" id="1.10.287.10">
    <property type="entry name" value="S15/NS1, RNA-binding"/>
    <property type="match status" value="3"/>
</dbReference>
<name>A0A0N5AX29_9BILA</name>
<comment type="similarity">
    <text evidence="2">Belongs to the class-I aminoacyl-tRNA synthetase family. Glutamate--tRNA ligase type 2 subfamily.</text>
</comment>
<dbReference type="CDD" id="cd00807">
    <property type="entry name" value="GlnRS_core"/>
    <property type="match status" value="1"/>
</dbReference>
<dbReference type="SUPFAM" id="SSF47616">
    <property type="entry name" value="GST C-terminal domain-like"/>
    <property type="match status" value="1"/>
</dbReference>
<accession>A0A0N5AX29</accession>
<dbReference type="InterPro" id="IPR000738">
    <property type="entry name" value="WHEP-TRS_dom"/>
</dbReference>
<keyword evidence="5 13" id="KW-0436">Ligase</keyword>
<dbReference type="InterPro" id="IPR020059">
    <property type="entry name" value="Glu/Gln-tRNA-synth_Ib_codon-bd"/>
</dbReference>
<evidence type="ECO:0000313" key="16">
    <source>
        <dbReference type="Proteomes" id="UP000046393"/>
    </source>
</evidence>
<dbReference type="Pfam" id="PF00749">
    <property type="entry name" value="tRNA-synt_1c"/>
    <property type="match status" value="1"/>
</dbReference>
<dbReference type="SUPFAM" id="SSF50715">
    <property type="entry name" value="Ribosomal protein L25-like"/>
    <property type="match status" value="1"/>
</dbReference>
<dbReference type="GO" id="GO:0005829">
    <property type="term" value="C:cytosol"/>
    <property type="evidence" value="ECO:0007669"/>
    <property type="project" value="TreeGrafter"/>
</dbReference>
<keyword evidence="4" id="KW-0963">Cytoplasm</keyword>
<dbReference type="Pfam" id="PF00458">
    <property type="entry name" value="WHEP-TRS"/>
    <property type="match status" value="3"/>
</dbReference>
<keyword evidence="10 13" id="KW-0030">Aminoacyl-tRNA synthetase</keyword>
<dbReference type="PROSITE" id="PS51185">
    <property type="entry name" value="WHEP_TRS_2"/>
    <property type="match status" value="3"/>
</dbReference>
<feature type="region of interest" description="Disordered" evidence="14">
    <location>
        <begin position="807"/>
        <end position="839"/>
    </location>
</feature>
<dbReference type="SUPFAM" id="SSF52374">
    <property type="entry name" value="Nucleotidylyl transferase"/>
    <property type="match status" value="1"/>
</dbReference>
<feature type="region of interest" description="Disordered" evidence="14">
    <location>
        <begin position="885"/>
        <end position="922"/>
    </location>
</feature>
<dbReference type="InterPro" id="IPR009068">
    <property type="entry name" value="uS15_NS1_RNA-bd_sf"/>
</dbReference>
<keyword evidence="7 13" id="KW-0067">ATP-binding</keyword>
<evidence type="ECO:0000256" key="5">
    <source>
        <dbReference type="ARBA" id="ARBA00022598"/>
    </source>
</evidence>
<evidence type="ECO:0000256" key="13">
    <source>
        <dbReference type="RuleBase" id="RU363037"/>
    </source>
</evidence>
<dbReference type="InterPro" id="IPR049437">
    <property type="entry name" value="tRNA-synt_1c_C2"/>
</dbReference>
<feature type="compositionally biased region" description="Basic and acidic residues" evidence="14">
    <location>
        <begin position="178"/>
        <end position="194"/>
    </location>
</feature>
<dbReference type="Pfam" id="PF20974">
    <property type="entry name" value="tRNA-synt_1c_C2"/>
    <property type="match status" value="1"/>
</dbReference>
<evidence type="ECO:0000256" key="1">
    <source>
        <dbReference type="ARBA" id="ARBA00004496"/>
    </source>
</evidence>
<dbReference type="InterPro" id="IPR011035">
    <property type="entry name" value="Ribosomal_bL25/Gln-tRNA_synth"/>
</dbReference>
<dbReference type="FunFam" id="1.10.1160.10:FF:000001">
    <property type="entry name" value="Glutamine--tRNA ligase"/>
    <property type="match status" value="1"/>
</dbReference>
<dbReference type="STRING" id="451379.A0A0N5AX29"/>
<dbReference type="Gene3D" id="1.20.1050.130">
    <property type="match status" value="1"/>
</dbReference>
<dbReference type="GO" id="GO:0004818">
    <property type="term" value="F:glutamate-tRNA ligase activity"/>
    <property type="evidence" value="ECO:0007669"/>
    <property type="project" value="UniProtKB-EC"/>
</dbReference>
<dbReference type="InterPro" id="IPR020056">
    <property type="entry name" value="Rbsml_bL25/Gln-tRNA_synth_N"/>
</dbReference>
<comment type="catalytic activity">
    <reaction evidence="12">
        <text>tRNA(Glu) + L-glutamate + ATP = L-glutamyl-tRNA(Glu) + AMP + diphosphate</text>
        <dbReference type="Rhea" id="RHEA:23540"/>
        <dbReference type="Rhea" id="RHEA-COMP:9663"/>
        <dbReference type="Rhea" id="RHEA-COMP:9680"/>
        <dbReference type="ChEBI" id="CHEBI:29985"/>
        <dbReference type="ChEBI" id="CHEBI:30616"/>
        <dbReference type="ChEBI" id="CHEBI:33019"/>
        <dbReference type="ChEBI" id="CHEBI:78442"/>
        <dbReference type="ChEBI" id="CHEBI:78520"/>
        <dbReference type="ChEBI" id="CHEBI:456215"/>
        <dbReference type="EC" id="6.1.1.17"/>
    </reaction>
</comment>
<sequence>MVLEKKVTRIKISRKNPAYGTLLALAAAGFNVEESIEQTDCEENELVVDGIRLTDDIAIARFIVRSCECSSKLFGKDAYEQAQVESWLCLIERGFVFDGILNLALQKLQRAQYLCLGHLTLADLILWVALADKLKDKCQQLKAFFDRILRDPRLFVAHKLAGKYSVLEKVHGNPQLKKTSDKKNPVETTKEKSKTKDVGKFVDLPGAEKGKVVVRFPPEASGYLHIGHAKAALLNQYYQQVFEGQLIMRFDDTNPAKESAHFEKVILEDLEMLEVKPDRWSHSSDYFDVILGYCEKLLQEGKAYVDETDAETMRKEREERKESKYRNASVEQNLKLWNEMKKGSPEGQKCCVRIKIDMNSNNGAMRDPTIYRCKNESHVRTGNKYKVYPTYDFTCPIVDSIEGVTHALRTTEYTDRDEQYYYICDVLKLRKPYIWSYARLNMTNTVMSKRKLTWFVQENIVDGWDDPRFPTVRGTLRRGLTVEGLKQFILAQGGSRSVVTMEWDKIWAFNKKVIDPIVPRYAALDVQQPLVPVYIKDDVREEQRDVQLHPKDIKIGMKPVWFGKKIMVEKVDAQLMNEGDTVTFINWGNMKISSVEKDNTDHVVAIKASLDLDNKDFKKTLKVMWIADVNDGAMVPIQAVKYDHIISKPIVGKDEDWKQFINCNSKHYSQMMGEPAIKSLKKGDIIQIQRKGYYICDCPFESKSGFSEAQIPLVLIEIPDGSKTSTKEEQQQKSHSNQQCKSSKSTDSTSLKRSEVNNGADTDDLYKQVEDQGNLVRTLKAKDAKSDETKAAIARLLELKALYKSKTGQDYKPNSKPNNNKSNHQKEEESALSNSNELESSDLYKQVEDQGNLVRTLKAKDAKSDETKAAIARLLELKALYKSKTGQDYKPNSKPKNNKSNHQKEKESTLSNSNELESSDLYKQVEDQGNLVRTLKAKDAKSDETKAAIARLLELKALYKSKTGQDYKPKPKPN</sequence>
<dbReference type="HAMAP" id="MF_02076">
    <property type="entry name" value="Glu_tRNA_synth_type2"/>
    <property type="match status" value="1"/>
</dbReference>
<dbReference type="InterPro" id="IPR036282">
    <property type="entry name" value="Glutathione-S-Trfase_C_sf"/>
</dbReference>
<dbReference type="SMART" id="SM00991">
    <property type="entry name" value="WHEP-TRS"/>
    <property type="match status" value="3"/>
</dbReference>
<evidence type="ECO:0000256" key="7">
    <source>
        <dbReference type="ARBA" id="ARBA00022840"/>
    </source>
</evidence>
<organism evidence="16 17">
    <name type="scientific">Syphacia muris</name>
    <dbReference type="NCBI Taxonomy" id="451379"/>
    <lineage>
        <taxon>Eukaryota</taxon>
        <taxon>Metazoa</taxon>
        <taxon>Ecdysozoa</taxon>
        <taxon>Nematoda</taxon>
        <taxon>Chromadorea</taxon>
        <taxon>Rhabditida</taxon>
        <taxon>Spirurina</taxon>
        <taxon>Oxyuridomorpha</taxon>
        <taxon>Oxyuroidea</taxon>
        <taxon>Oxyuridae</taxon>
        <taxon>Syphacia</taxon>
    </lineage>
</organism>
<dbReference type="InterPro" id="IPR020058">
    <property type="entry name" value="Glu/Gln-tRNA-synth_Ib_cat-dom"/>
</dbReference>
<proteinExistence type="inferred from homology"/>
<dbReference type="Pfam" id="PF03950">
    <property type="entry name" value="tRNA-synt_1c_C"/>
    <property type="match status" value="1"/>
</dbReference>
<dbReference type="GO" id="GO:0005524">
    <property type="term" value="F:ATP binding"/>
    <property type="evidence" value="ECO:0007669"/>
    <property type="project" value="UniProtKB-KW"/>
</dbReference>
<evidence type="ECO:0000259" key="15">
    <source>
        <dbReference type="PROSITE" id="PS51185"/>
    </source>
</evidence>
<evidence type="ECO:0000256" key="14">
    <source>
        <dbReference type="SAM" id="MobiDB-lite"/>
    </source>
</evidence>
<keyword evidence="9 13" id="KW-0648">Protein biosynthesis</keyword>
<feature type="compositionally biased region" description="Low complexity" evidence="14">
    <location>
        <begin position="812"/>
        <end position="822"/>
    </location>
</feature>
<dbReference type="InterPro" id="IPR020061">
    <property type="entry name" value="Glu_tRNA_lig_a-bdl"/>
</dbReference>
<feature type="region of interest" description="Disordered" evidence="14">
    <location>
        <begin position="175"/>
        <end position="194"/>
    </location>
</feature>
<evidence type="ECO:0000256" key="11">
    <source>
        <dbReference type="ARBA" id="ARBA00030865"/>
    </source>
</evidence>
<dbReference type="PROSITE" id="PS00178">
    <property type="entry name" value="AA_TRNA_LIGASE_I"/>
    <property type="match status" value="1"/>
</dbReference>
<dbReference type="AlphaFoldDB" id="A0A0N5AX29"/>
<evidence type="ECO:0000256" key="10">
    <source>
        <dbReference type="ARBA" id="ARBA00023146"/>
    </source>
</evidence>
<evidence type="ECO:0000256" key="4">
    <source>
        <dbReference type="ARBA" id="ARBA00022490"/>
    </source>
</evidence>
<evidence type="ECO:0000256" key="2">
    <source>
        <dbReference type="ARBA" id="ARBA00008927"/>
    </source>
</evidence>
<protein>
    <recommendedName>
        <fullName evidence="3">glutamate--tRNA ligase</fullName>
        <ecNumber evidence="3">6.1.1.17</ecNumber>
    </recommendedName>
    <alternativeName>
        <fullName evidence="11">Glutamyl-tRNA synthetase</fullName>
    </alternativeName>
</protein>
<dbReference type="GO" id="GO:0003723">
    <property type="term" value="F:RNA binding"/>
    <property type="evidence" value="ECO:0007669"/>
    <property type="project" value="UniProtKB-KW"/>
</dbReference>
<feature type="region of interest" description="Disordered" evidence="14">
    <location>
        <begin position="723"/>
        <end position="766"/>
    </location>
</feature>
<dbReference type="PANTHER" id="PTHR43097:SF5">
    <property type="entry name" value="GLUTAMATE--TRNA LIGASE"/>
    <property type="match status" value="1"/>
</dbReference>
<dbReference type="InterPro" id="IPR004526">
    <property type="entry name" value="Glu-tRNA-synth_arc/euk"/>
</dbReference>
<dbReference type="InterPro" id="IPR001412">
    <property type="entry name" value="aa-tRNA-synth_I_CS"/>
</dbReference>
<dbReference type="Gene3D" id="3.90.800.10">
    <property type="entry name" value="Glutamyl-tRNA Synthetase, Domain 3"/>
    <property type="match status" value="1"/>
</dbReference>
<dbReference type="FunFam" id="3.40.50.620:FF:000070">
    <property type="entry name" value="Bifunctional glutamate/proline--tRNA ligase"/>
    <property type="match status" value="1"/>
</dbReference>
<dbReference type="SUPFAM" id="SSF47060">
    <property type="entry name" value="S15/NS1 RNA-binding domain"/>
    <property type="match status" value="3"/>
</dbReference>
<evidence type="ECO:0000256" key="6">
    <source>
        <dbReference type="ARBA" id="ARBA00022741"/>
    </source>
</evidence>
<dbReference type="FunFam" id="3.90.800.10:FF:000001">
    <property type="entry name" value="Glutamine--tRNA ligase"/>
    <property type="match status" value="1"/>
</dbReference>
<dbReference type="WBParaSite" id="SMUV_0000949701-mRNA-1">
    <property type="protein sequence ID" value="SMUV_0000949701-mRNA-1"/>
    <property type="gene ID" value="SMUV_0000949701"/>
</dbReference>
<dbReference type="GO" id="GO:0017101">
    <property type="term" value="C:aminoacyl-tRNA synthetase multienzyme complex"/>
    <property type="evidence" value="ECO:0007669"/>
    <property type="project" value="UniProtKB-ARBA"/>
</dbReference>
<evidence type="ECO:0000313" key="17">
    <source>
        <dbReference type="WBParaSite" id="SMUV_0000949701-mRNA-1"/>
    </source>
</evidence>
<evidence type="ECO:0000256" key="12">
    <source>
        <dbReference type="ARBA" id="ARBA00048351"/>
    </source>
</evidence>
<evidence type="ECO:0000256" key="9">
    <source>
        <dbReference type="ARBA" id="ARBA00022917"/>
    </source>
</evidence>
<dbReference type="Gene3D" id="3.40.50.620">
    <property type="entry name" value="HUPs"/>
    <property type="match status" value="1"/>
</dbReference>
<dbReference type="GO" id="GO:0006424">
    <property type="term" value="P:glutamyl-tRNA aminoacylation"/>
    <property type="evidence" value="ECO:0007669"/>
    <property type="project" value="InterPro"/>
</dbReference>
<keyword evidence="8" id="KW-0694">RNA-binding</keyword>
<dbReference type="Gene3D" id="1.10.1160.10">
    <property type="entry name" value="Glutamyl-trna Synthetase, Domain 2"/>
    <property type="match status" value="1"/>
</dbReference>
<dbReference type="PRINTS" id="PR00987">
    <property type="entry name" value="TRNASYNTHGLU"/>
</dbReference>
<dbReference type="CDD" id="cd00936">
    <property type="entry name" value="WEPRS_RNA"/>
    <property type="match status" value="3"/>
</dbReference>
<evidence type="ECO:0000256" key="3">
    <source>
        <dbReference type="ARBA" id="ARBA00012835"/>
    </source>
</evidence>
<dbReference type="InterPro" id="IPR014729">
    <property type="entry name" value="Rossmann-like_a/b/a_fold"/>
</dbReference>
<dbReference type="EC" id="6.1.1.17" evidence="3"/>
<keyword evidence="6 13" id="KW-0547">Nucleotide-binding</keyword>
<feature type="domain" description="WHEP-TRS" evidence="15">
    <location>
        <begin position="761"/>
        <end position="817"/>
    </location>
</feature>
<feature type="domain" description="WHEP-TRS" evidence="15">
    <location>
        <begin position="917"/>
        <end position="973"/>
    </location>
</feature>
<dbReference type="GO" id="GO:0017102">
    <property type="term" value="C:methionyl glutamyl tRNA synthetase complex"/>
    <property type="evidence" value="ECO:0007669"/>
    <property type="project" value="TreeGrafter"/>
</dbReference>
<dbReference type="NCBIfam" id="TIGR00463">
    <property type="entry name" value="gltX_arch"/>
    <property type="match status" value="1"/>
</dbReference>
<reference evidence="17" key="1">
    <citation type="submission" date="2017-02" db="UniProtKB">
        <authorList>
            <consortium name="WormBaseParasite"/>
        </authorList>
    </citation>
    <scope>IDENTIFICATION</scope>
</reference>
<dbReference type="Gene3D" id="2.40.240.10">
    <property type="entry name" value="Ribosomal Protein L25, Chain P"/>
    <property type="match status" value="1"/>
</dbReference>
<dbReference type="Proteomes" id="UP000046393">
    <property type="component" value="Unplaced"/>
</dbReference>
<dbReference type="InterPro" id="IPR050132">
    <property type="entry name" value="Gln/Glu-tRNA_Ligase"/>
</dbReference>
<feature type="domain" description="WHEP-TRS" evidence="15">
    <location>
        <begin position="839"/>
        <end position="895"/>
    </location>
</feature>
<keyword evidence="16" id="KW-1185">Reference proteome</keyword>
<comment type="subcellular location">
    <subcellularLocation>
        <location evidence="1">Cytoplasm</location>
    </subcellularLocation>
</comment>
<evidence type="ECO:0000256" key="8">
    <source>
        <dbReference type="ARBA" id="ARBA00022884"/>
    </source>
</evidence>